<keyword evidence="3 5" id="KW-1133">Transmembrane helix</keyword>
<name>A0ABU0GLG8_9CELL</name>
<keyword evidence="4 5" id="KW-0472">Membrane</keyword>
<dbReference type="Gene3D" id="1.20.1250.20">
    <property type="entry name" value="MFS general substrate transporter like domains"/>
    <property type="match status" value="2"/>
</dbReference>
<keyword evidence="8" id="KW-1185">Reference proteome</keyword>
<feature type="transmembrane region" description="Helical" evidence="5">
    <location>
        <begin position="274"/>
        <end position="296"/>
    </location>
</feature>
<dbReference type="PROSITE" id="PS50850">
    <property type="entry name" value="MFS"/>
    <property type="match status" value="1"/>
</dbReference>
<proteinExistence type="predicted"/>
<comment type="subcellular location">
    <subcellularLocation>
        <location evidence="1">Cell membrane</location>
        <topology evidence="1">Multi-pass membrane protein</topology>
    </subcellularLocation>
</comment>
<comment type="caution">
    <text evidence="7">The sequence shown here is derived from an EMBL/GenBank/DDBJ whole genome shotgun (WGS) entry which is preliminary data.</text>
</comment>
<feature type="transmembrane region" description="Helical" evidence="5">
    <location>
        <begin position="158"/>
        <end position="181"/>
    </location>
</feature>
<keyword evidence="2 5" id="KW-0812">Transmembrane</keyword>
<feature type="transmembrane region" description="Helical" evidence="5">
    <location>
        <begin position="98"/>
        <end position="115"/>
    </location>
</feature>
<evidence type="ECO:0000256" key="2">
    <source>
        <dbReference type="ARBA" id="ARBA00022692"/>
    </source>
</evidence>
<feature type="domain" description="Major facilitator superfamily (MFS) profile" evidence="6">
    <location>
        <begin position="26"/>
        <end position="423"/>
    </location>
</feature>
<dbReference type="Proteomes" id="UP001240250">
    <property type="component" value="Unassembled WGS sequence"/>
</dbReference>
<evidence type="ECO:0000313" key="8">
    <source>
        <dbReference type="Proteomes" id="UP001240250"/>
    </source>
</evidence>
<gene>
    <name evidence="7" type="ORF">JO380_002299</name>
</gene>
<feature type="transmembrane region" description="Helical" evidence="5">
    <location>
        <begin position="63"/>
        <end position="86"/>
    </location>
</feature>
<feature type="transmembrane region" description="Helical" evidence="5">
    <location>
        <begin position="238"/>
        <end position="262"/>
    </location>
</feature>
<dbReference type="PROSITE" id="PS00216">
    <property type="entry name" value="SUGAR_TRANSPORT_1"/>
    <property type="match status" value="1"/>
</dbReference>
<feature type="transmembrane region" description="Helical" evidence="5">
    <location>
        <begin position="333"/>
        <end position="351"/>
    </location>
</feature>
<organism evidence="7 8">
    <name type="scientific">Cellulomonas iranensis</name>
    <dbReference type="NCBI Taxonomy" id="76862"/>
    <lineage>
        <taxon>Bacteria</taxon>
        <taxon>Bacillati</taxon>
        <taxon>Actinomycetota</taxon>
        <taxon>Actinomycetes</taxon>
        <taxon>Micrococcales</taxon>
        <taxon>Cellulomonadaceae</taxon>
        <taxon>Cellulomonas</taxon>
    </lineage>
</organism>
<protein>
    <submittedName>
        <fullName evidence="7">MFS family permease</fullName>
    </submittedName>
</protein>
<dbReference type="InterPro" id="IPR011701">
    <property type="entry name" value="MFS"/>
</dbReference>
<dbReference type="SUPFAM" id="SSF103473">
    <property type="entry name" value="MFS general substrate transporter"/>
    <property type="match status" value="1"/>
</dbReference>
<feature type="transmembrane region" description="Helical" evidence="5">
    <location>
        <begin position="372"/>
        <end position="392"/>
    </location>
</feature>
<reference evidence="7 8" key="1">
    <citation type="submission" date="2023-07" db="EMBL/GenBank/DDBJ databases">
        <title>Sequencing the genomes of 1000 actinobacteria strains.</title>
        <authorList>
            <person name="Klenk H.-P."/>
        </authorList>
    </citation>
    <scope>NUCLEOTIDE SEQUENCE [LARGE SCALE GENOMIC DNA]</scope>
    <source>
        <strain evidence="7 8">DSM 14785</strain>
    </source>
</reference>
<dbReference type="EMBL" id="JAUSVM010000001">
    <property type="protein sequence ID" value="MDQ0425918.1"/>
    <property type="molecule type" value="Genomic_DNA"/>
</dbReference>
<evidence type="ECO:0000256" key="5">
    <source>
        <dbReference type="SAM" id="Phobius"/>
    </source>
</evidence>
<evidence type="ECO:0000256" key="3">
    <source>
        <dbReference type="ARBA" id="ARBA00022989"/>
    </source>
</evidence>
<dbReference type="CDD" id="cd06174">
    <property type="entry name" value="MFS"/>
    <property type="match status" value="1"/>
</dbReference>
<feature type="transmembrane region" description="Helical" evidence="5">
    <location>
        <begin position="398"/>
        <end position="417"/>
    </location>
</feature>
<evidence type="ECO:0000259" key="6">
    <source>
        <dbReference type="PROSITE" id="PS50850"/>
    </source>
</evidence>
<dbReference type="RefSeq" id="WP_070319072.1">
    <property type="nucleotide sequence ID" value="NZ_JAUSVM010000001.1"/>
</dbReference>
<sequence>MSTTLPAGGATAPSPATLTRGGHARLVTALVLGAVLWIGPYVASITVLLPARLDQIAPDSKVQVVATLSIVGSVVALLANILFGALSDLTRSRLGKRTPWMVLGSVTTCLLLLLLSRAESVTALVVTWCVCQLFLNAIVAPLVAVIPDRVPERQRGTYSAVYGVGMMVGMAGANVVASRFVTDPATGFRLMGFAILLAGPVLALLAPDRSNAGEPRPAFSRAVLLDNFSFPRRGARDFYLAMSGKLLFVLAMFSITGYQLYIFTDHLGMDADGAGGMIATMALVQLVLSLVCGAVAGPVSDRLGRRKVLVVGATVLMAVGLLVPFVWPVPAAMIVFAAISLGVASGVFNSVDQALNYDVLPNPEAAAKDLGILNMANTGGQILGPVLMGAVVGVTGGYGAGFPVAAVVALVGAVLILRIRSAR</sequence>
<dbReference type="InterPro" id="IPR036259">
    <property type="entry name" value="MFS_trans_sf"/>
</dbReference>
<feature type="transmembrane region" description="Helical" evidence="5">
    <location>
        <begin position="26"/>
        <end position="51"/>
    </location>
</feature>
<dbReference type="PANTHER" id="PTHR23528:SF1">
    <property type="entry name" value="MAJOR FACILITATOR SUPERFAMILY (MFS) PROFILE DOMAIN-CONTAINING PROTEIN"/>
    <property type="match status" value="1"/>
</dbReference>
<accession>A0ABU0GLG8</accession>
<dbReference type="Pfam" id="PF13347">
    <property type="entry name" value="MFS_2"/>
    <property type="match status" value="1"/>
</dbReference>
<feature type="transmembrane region" description="Helical" evidence="5">
    <location>
        <begin position="187"/>
        <end position="206"/>
    </location>
</feature>
<evidence type="ECO:0000313" key="7">
    <source>
        <dbReference type="EMBL" id="MDQ0425918.1"/>
    </source>
</evidence>
<dbReference type="InterPro" id="IPR020846">
    <property type="entry name" value="MFS_dom"/>
</dbReference>
<feature type="transmembrane region" description="Helical" evidence="5">
    <location>
        <begin position="121"/>
        <end position="146"/>
    </location>
</feature>
<dbReference type="InterPro" id="IPR005829">
    <property type="entry name" value="Sugar_transporter_CS"/>
</dbReference>
<dbReference type="Pfam" id="PF07690">
    <property type="entry name" value="MFS_1"/>
    <property type="match status" value="1"/>
</dbReference>
<evidence type="ECO:0000256" key="1">
    <source>
        <dbReference type="ARBA" id="ARBA00004651"/>
    </source>
</evidence>
<evidence type="ECO:0000256" key="4">
    <source>
        <dbReference type="ARBA" id="ARBA00023136"/>
    </source>
</evidence>
<feature type="transmembrane region" description="Helical" evidence="5">
    <location>
        <begin position="308"/>
        <end position="327"/>
    </location>
</feature>
<dbReference type="PANTHER" id="PTHR23528">
    <property type="match status" value="1"/>
</dbReference>